<gene>
    <name evidence="3" type="ORF">BN2475_10039</name>
</gene>
<dbReference type="STRING" id="1247936.BN2475_10039"/>
<accession>A0A1N7RID9</accession>
<keyword evidence="1" id="KW-0175">Coiled coil</keyword>
<dbReference type="RefSeq" id="WP_094777561.1">
    <property type="nucleotide sequence ID" value="NZ_CYGX02000001.1"/>
</dbReference>
<feature type="region of interest" description="Disordered" evidence="2">
    <location>
        <begin position="1"/>
        <end position="33"/>
    </location>
</feature>
<proteinExistence type="predicted"/>
<protein>
    <recommendedName>
        <fullName evidence="5">Chromosome partition protein Smc</fullName>
    </recommendedName>
</protein>
<evidence type="ECO:0000313" key="4">
    <source>
        <dbReference type="Proteomes" id="UP000187012"/>
    </source>
</evidence>
<evidence type="ECO:0000256" key="1">
    <source>
        <dbReference type="SAM" id="Coils"/>
    </source>
</evidence>
<dbReference type="Proteomes" id="UP000187012">
    <property type="component" value="Unassembled WGS sequence"/>
</dbReference>
<evidence type="ECO:0000256" key="2">
    <source>
        <dbReference type="SAM" id="MobiDB-lite"/>
    </source>
</evidence>
<dbReference type="OrthoDB" id="9036126at2"/>
<dbReference type="EMBL" id="CYGX02000001">
    <property type="protein sequence ID" value="SIT34883.1"/>
    <property type="molecule type" value="Genomic_DNA"/>
</dbReference>
<feature type="coiled-coil region" evidence="1">
    <location>
        <begin position="179"/>
        <end position="357"/>
    </location>
</feature>
<name>A0A1N7RID9_9BURK</name>
<dbReference type="AlphaFoldDB" id="A0A1N7RID9"/>
<organism evidence="3 4">
    <name type="scientific">Paraburkholderia ribeironis</name>
    <dbReference type="NCBI Taxonomy" id="1247936"/>
    <lineage>
        <taxon>Bacteria</taxon>
        <taxon>Pseudomonadati</taxon>
        <taxon>Pseudomonadota</taxon>
        <taxon>Betaproteobacteria</taxon>
        <taxon>Burkholderiales</taxon>
        <taxon>Burkholderiaceae</taxon>
        <taxon>Paraburkholderia</taxon>
    </lineage>
</organism>
<evidence type="ECO:0008006" key="5">
    <source>
        <dbReference type="Google" id="ProtNLM"/>
    </source>
</evidence>
<evidence type="ECO:0000313" key="3">
    <source>
        <dbReference type="EMBL" id="SIT34883.1"/>
    </source>
</evidence>
<sequence length="416" mass="46519">MSNRNDIATAADDDDFDPTRPEGNESNDNNGIERDLPLAFAHVPSETEISRLVKQFFGGDAIGDALRASIAEEAEDVAHSTRKILLEHMRIGGSFYHIRTRVEGHFVNTLGDTKQVRHKAAELVYSFLEATFRKKRDSVYLYMRCYERFSTNSGAVEMLSISDMQLLVNKDDDVVAMVIEAKRENAELSKRDVKKLIAQYEDRISDKDSALETVTSQLAEIYGQLDDAKNDNERLTVEARRLNQELQQGKESLRKTMVDLNNAEQATSGLQSEIAKLEREVTNKTRELSEAHAKVQIKEVEVEVTPEAIRNLENATEAKLAELKRVTAECDAAKTRLADLAERKVKEESEVQQMEAVEKRVSGLVEKFGSFIQDYHSAQLLVTADGSVNRYKGLLGGLADLIGKFHGELVAAVRAA</sequence>
<dbReference type="Gene3D" id="1.10.287.1490">
    <property type="match status" value="1"/>
</dbReference>
<reference evidence="3 4" key="1">
    <citation type="submission" date="2016-12" db="EMBL/GenBank/DDBJ databases">
        <authorList>
            <person name="Song W.-J."/>
            <person name="Kurnit D.M."/>
        </authorList>
    </citation>
    <scope>NUCLEOTIDE SEQUENCE [LARGE SCALE GENOMIC DNA]</scope>
    <source>
        <strain evidence="3 4">STM7296</strain>
    </source>
</reference>
<keyword evidence="4" id="KW-1185">Reference proteome</keyword>
<dbReference type="SUPFAM" id="SSF57997">
    <property type="entry name" value="Tropomyosin"/>
    <property type="match status" value="1"/>
</dbReference>
<feature type="compositionally biased region" description="Low complexity" evidence="2">
    <location>
        <begin position="1"/>
        <end position="10"/>
    </location>
</feature>